<comment type="caution">
    <text evidence="1">The sequence shown here is derived from an EMBL/GenBank/DDBJ whole genome shotgun (WGS) entry which is preliminary data.</text>
</comment>
<evidence type="ECO:0000313" key="2">
    <source>
        <dbReference type="Proteomes" id="UP000014257"/>
    </source>
</evidence>
<evidence type="ECO:0000313" key="1">
    <source>
        <dbReference type="EMBL" id="EPC32975.1"/>
    </source>
</evidence>
<reference evidence="1 2" key="1">
    <citation type="journal article" date="2013" name="PLoS ONE">
        <title>Lactobacillus paracasei comparative genomics: towards species pan-genome definition and exploitation of diversity.</title>
        <authorList>
            <person name="Smokvina T."/>
            <person name="Wels M."/>
            <person name="Polka J."/>
            <person name="Chervaux C."/>
            <person name="Brisse S."/>
            <person name="Boekhorst J."/>
            <person name="van Hylckama Vlieg J.E."/>
            <person name="Siezen R.J."/>
        </authorList>
    </citation>
    <scope>NUCLEOTIDE SEQUENCE [LARGE SCALE GENOMIC DNA]</scope>
    <source>
        <strain evidence="1 2">Lpp22</strain>
    </source>
</reference>
<dbReference type="Proteomes" id="UP000014257">
    <property type="component" value="Unassembled WGS sequence"/>
</dbReference>
<dbReference type="AlphaFoldDB" id="A0A8E0ICT0"/>
<sequence length="260" mass="30115">MVRIDMSTVAAREKAFGEYGDTVWFIYRVFSERLKRRMKEQGVSKYQTAGFKNAKEYNEAPSYQHEVSYSMVDSITAPIPRLDTRQNPYLVPSSKYYLRFVDTLNFKDVYECIWGSNYEIRNYLPNVFESVCNEAQFQNNRLGSLINDIKQTQPLRIPNNTIQQIYEGIKSDLLNEWDKFTRVRNQETKIATVINFESSADNESIAAGIPLIDKIDSGGVSREGLGEVLELKQLGEPLKRFVDYRVTPLIMNQFLQQISK</sequence>
<proteinExistence type="predicted"/>
<dbReference type="EMBL" id="ANMI01000017">
    <property type="protein sequence ID" value="EPC32975.1"/>
    <property type="molecule type" value="Genomic_DNA"/>
</dbReference>
<protein>
    <submittedName>
        <fullName evidence="1">Uncharacterized protein</fullName>
    </submittedName>
</protein>
<accession>A0A8E0ICT0</accession>
<organism evidence="1 2">
    <name type="scientific">Lacticaseibacillus paracasei subsp. paracasei Lpp22</name>
    <dbReference type="NCBI Taxonomy" id="1256221"/>
    <lineage>
        <taxon>Bacteria</taxon>
        <taxon>Bacillati</taxon>
        <taxon>Bacillota</taxon>
        <taxon>Bacilli</taxon>
        <taxon>Lactobacillales</taxon>
        <taxon>Lactobacillaceae</taxon>
        <taxon>Lacticaseibacillus</taxon>
    </lineage>
</organism>
<name>A0A8E0ICT0_LACPA</name>
<gene>
    <name evidence="1" type="ORF">Lpp22_0277</name>
</gene>